<dbReference type="OrthoDB" id="5353310at2759"/>
<name>A0A6A5TJF7_9PLEO</name>
<keyword evidence="2" id="KW-0812">Transmembrane</keyword>
<dbReference type="Proteomes" id="UP000800035">
    <property type="component" value="Unassembled WGS sequence"/>
</dbReference>
<evidence type="ECO:0000256" key="1">
    <source>
        <dbReference type="SAM" id="MobiDB-lite"/>
    </source>
</evidence>
<organism evidence="3 4">
    <name type="scientific">Byssothecium circinans</name>
    <dbReference type="NCBI Taxonomy" id="147558"/>
    <lineage>
        <taxon>Eukaryota</taxon>
        <taxon>Fungi</taxon>
        <taxon>Dikarya</taxon>
        <taxon>Ascomycota</taxon>
        <taxon>Pezizomycotina</taxon>
        <taxon>Dothideomycetes</taxon>
        <taxon>Pleosporomycetidae</taxon>
        <taxon>Pleosporales</taxon>
        <taxon>Massarineae</taxon>
        <taxon>Massarinaceae</taxon>
        <taxon>Byssothecium</taxon>
    </lineage>
</organism>
<keyword evidence="2" id="KW-0472">Membrane</keyword>
<keyword evidence="2" id="KW-1133">Transmembrane helix</keyword>
<feature type="compositionally biased region" description="Polar residues" evidence="1">
    <location>
        <begin position="152"/>
        <end position="165"/>
    </location>
</feature>
<dbReference type="AlphaFoldDB" id="A0A6A5TJF7"/>
<protein>
    <submittedName>
        <fullName evidence="3">Uncharacterized protein</fullName>
    </submittedName>
</protein>
<keyword evidence="4" id="KW-1185">Reference proteome</keyword>
<sequence>MATVRDPNFWKRFSIAVHQDEALKEELAKHPELKHTYVTALALSSSVSLDSTTMPSPVATPRSESHILDPTFTNPIPKFSQHPQPMSPVALRPMTAAPSPDSQRPITHPTPPATPPLAHTQPPTRPNRLTKTPTPKSTKSKTSITRPRARSNPFTRHANSSQMTLGLSGRPQSRFKFWTSVSADPSNRDSWLENQQRKSKQRTYMCWGFWGVVACLVAGVVATVLVLKQKGII</sequence>
<reference evidence="3" key="1">
    <citation type="journal article" date="2020" name="Stud. Mycol.">
        <title>101 Dothideomycetes genomes: a test case for predicting lifestyles and emergence of pathogens.</title>
        <authorList>
            <person name="Haridas S."/>
            <person name="Albert R."/>
            <person name="Binder M."/>
            <person name="Bloem J."/>
            <person name="Labutti K."/>
            <person name="Salamov A."/>
            <person name="Andreopoulos B."/>
            <person name="Baker S."/>
            <person name="Barry K."/>
            <person name="Bills G."/>
            <person name="Bluhm B."/>
            <person name="Cannon C."/>
            <person name="Castanera R."/>
            <person name="Culley D."/>
            <person name="Daum C."/>
            <person name="Ezra D."/>
            <person name="Gonzalez J."/>
            <person name="Henrissat B."/>
            <person name="Kuo A."/>
            <person name="Liang C."/>
            <person name="Lipzen A."/>
            <person name="Lutzoni F."/>
            <person name="Magnuson J."/>
            <person name="Mondo S."/>
            <person name="Nolan M."/>
            <person name="Ohm R."/>
            <person name="Pangilinan J."/>
            <person name="Park H.-J."/>
            <person name="Ramirez L."/>
            <person name="Alfaro M."/>
            <person name="Sun H."/>
            <person name="Tritt A."/>
            <person name="Yoshinaga Y."/>
            <person name="Zwiers L.-H."/>
            <person name="Turgeon B."/>
            <person name="Goodwin S."/>
            <person name="Spatafora J."/>
            <person name="Crous P."/>
            <person name="Grigoriev I."/>
        </authorList>
    </citation>
    <scope>NUCLEOTIDE SEQUENCE</scope>
    <source>
        <strain evidence="3">CBS 675.92</strain>
    </source>
</reference>
<evidence type="ECO:0000256" key="2">
    <source>
        <dbReference type="SAM" id="Phobius"/>
    </source>
</evidence>
<dbReference type="EMBL" id="ML977007">
    <property type="protein sequence ID" value="KAF1952845.1"/>
    <property type="molecule type" value="Genomic_DNA"/>
</dbReference>
<proteinExistence type="predicted"/>
<gene>
    <name evidence="3" type="ORF">CC80DRAFT_166826</name>
</gene>
<evidence type="ECO:0000313" key="3">
    <source>
        <dbReference type="EMBL" id="KAF1952845.1"/>
    </source>
</evidence>
<feature type="compositionally biased region" description="Low complexity" evidence="1">
    <location>
        <begin position="130"/>
        <end position="143"/>
    </location>
</feature>
<feature type="transmembrane region" description="Helical" evidence="2">
    <location>
        <begin position="207"/>
        <end position="227"/>
    </location>
</feature>
<evidence type="ECO:0000313" key="4">
    <source>
        <dbReference type="Proteomes" id="UP000800035"/>
    </source>
</evidence>
<accession>A0A6A5TJF7</accession>
<feature type="region of interest" description="Disordered" evidence="1">
    <location>
        <begin position="74"/>
        <end position="168"/>
    </location>
</feature>